<dbReference type="InterPro" id="IPR032675">
    <property type="entry name" value="LRR_dom_sf"/>
</dbReference>
<dbReference type="PANTHER" id="PTHR15140">
    <property type="entry name" value="TUBULIN-SPECIFIC CHAPERONE E"/>
    <property type="match status" value="1"/>
</dbReference>
<dbReference type="AlphaFoldDB" id="A0A5C7HX62"/>
<organism evidence="3 4">
    <name type="scientific">Acer yangbiense</name>
    <dbReference type="NCBI Taxonomy" id="1000413"/>
    <lineage>
        <taxon>Eukaryota</taxon>
        <taxon>Viridiplantae</taxon>
        <taxon>Streptophyta</taxon>
        <taxon>Embryophyta</taxon>
        <taxon>Tracheophyta</taxon>
        <taxon>Spermatophyta</taxon>
        <taxon>Magnoliopsida</taxon>
        <taxon>eudicotyledons</taxon>
        <taxon>Gunneridae</taxon>
        <taxon>Pentapetalae</taxon>
        <taxon>rosids</taxon>
        <taxon>malvids</taxon>
        <taxon>Sapindales</taxon>
        <taxon>Sapindaceae</taxon>
        <taxon>Hippocastanoideae</taxon>
        <taxon>Acereae</taxon>
        <taxon>Acer</taxon>
    </lineage>
</organism>
<dbReference type="Proteomes" id="UP000323000">
    <property type="component" value="Chromosome 5"/>
</dbReference>
<comment type="caution">
    <text evidence="3">The sequence shown here is derived from an EMBL/GenBank/DDBJ whole genome shotgun (WGS) entry which is preliminary data.</text>
</comment>
<dbReference type="OrthoDB" id="611536at2759"/>
<sequence length="422" mass="48240">MPSVLYDFFTPKAEATVFFNHQLHTSSHTSTKRSKVSVRPLAAYFGVKNLCSSLFYNVQGLRSYVAFDTRMRGTAARDTGMFLRMIVSIRGFGLLNVFDLEGIIFHMLSVLPRLETLDVRHTNIREICIWEAKKLRQLHLNQSCSCYLFSEKDLFANLHTVWGLQVDDENLDLLQKFTRLTKLKLIAHVQDPVIAKCVSKLTNLQSLKLISIAGLVQGSRQASNLELWTLAKHHKLRDLYLLGILPNYVTDIHFLPPNLRNLTLSMPQLTCDPMPVLGKLPHLNRLRLFDDSYTGKQITCLSGGFPKLCLLNLWKPLLQDWTVEEGAIPCLNELEIRDCYNMKPHDGLKNVTTLRELVLTKMPIIFGAEVEEILQDRKKPILGVLLLYWNNGSHGSSSLERMHDLQSKLDRLSTMFFISLEC</sequence>
<protein>
    <recommendedName>
        <fullName evidence="2">Disease resistance R13L4/SHOC-2-like LRR domain-containing protein</fullName>
    </recommendedName>
</protein>
<reference evidence="4" key="1">
    <citation type="journal article" date="2019" name="Gigascience">
        <title>De novo genome assembly of the endangered Acer yangbiense, a plant species with extremely small populations endemic to Yunnan Province, China.</title>
        <authorList>
            <person name="Yang J."/>
            <person name="Wariss H.M."/>
            <person name="Tao L."/>
            <person name="Zhang R."/>
            <person name="Yun Q."/>
            <person name="Hollingsworth P."/>
            <person name="Dao Z."/>
            <person name="Luo G."/>
            <person name="Guo H."/>
            <person name="Ma Y."/>
            <person name="Sun W."/>
        </authorList>
    </citation>
    <scope>NUCLEOTIDE SEQUENCE [LARGE SCALE GENOMIC DNA]</scope>
    <source>
        <strain evidence="4">cv. Malutang</strain>
    </source>
</reference>
<dbReference type="Gene3D" id="3.80.10.10">
    <property type="entry name" value="Ribonuclease Inhibitor"/>
    <property type="match status" value="1"/>
</dbReference>
<evidence type="ECO:0000256" key="1">
    <source>
        <dbReference type="ARBA" id="ARBA00022737"/>
    </source>
</evidence>
<dbReference type="PANTHER" id="PTHR15140:SF37">
    <property type="entry name" value="UBIQUITIN-LIKE DOMAIN-CONTAINING PROTEIN"/>
    <property type="match status" value="1"/>
</dbReference>
<accession>A0A5C7HX62</accession>
<dbReference type="SUPFAM" id="SSF52058">
    <property type="entry name" value="L domain-like"/>
    <property type="match status" value="1"/>
</dbReference>
<evidence type="ECO:0000313" key="4">
    <source>
        <dbReference type="Proteomes" id="UP000323000"/>
    </source>
</evidence>
<gene>
    <name evidence="3" type="ORF">EZV62_013086</name>
</gene>
<evidence type="ECO:0000259" key="2">
    <source>
        <dbReference type="Pfam" id="PF23598"/>
    </source>
</evidence>
<feature type="domain" description="Disease resistance R13L4/SHOC-2-like LRR" evidence="2">
    <location>
        <begin position="111"/>
        <end position="357"/>
    </location>
</feature>
<dbReference type="Pfam" id="PF23598">
    <property type="entry name" value="LRR_14"/>
    <property type="match status" value="1"/>
</dbReference>
<dbReference type="InterPro" id="IPR055414">
    <property type="entry name" value="LRR_R13L4/SHOC2-like"/>
</dbReference>
<dbReference type="EMBL" id="VAHF01000005">
    <property type="protein sequence ID" value="TXG61723.1"/>
    <property type="molecule type" value="Genomic_DNA"/>
</dbReference>
<proteinExistence type="predicted"/>
<name>A0A5C7HX62_9ROSI</name>
<keyword evidence="1" id="KW-0677">Repeat</keyword>
<evidence type="ECO:0000313" key="3">
    <source>
        <dbReference type="EMBL" id="TXG61723.1"/>
    </source>
</evidence>
<keyword evidence="4" id="KW-1185">Reference proteome</keyword>